<reference evidence="3" key="1">
    <citation type="submission" date="2019-03" db="EMBL/GenBank/DDBJ databases">
        <title>Single cell metagenomics reveals metabolic interactions within the superorganism composed of flagellate Streblomastix strix and complex community of Bacteroidetes bacteria on its surface.</title>
        <authorList>
            <person name="Treitli S.C."/>
            <person name="Kolisko M."/>
            <person name="Husnik F."/>
            <person name="Keeling P."/>
            <person name="Hampl V."/>
        </authorList>
    </citation>
    <scope>NUCLEOTIDE SEQUENCE</scope>
    <source>
        <strain evidence="3">STM</strain>
    </source>
</reference>
<dbReference type="GO" id="GO:0005975">
    <property type="term" value="P:carbohydrate metabolic process"/>
    <property type="evidence" value="ECO:0007669"/>
    <property type="project" value="InterPro"/>
</dbReference>
<proteinExistence type="predicted"/>
<feature type="domain" description="Glycosyl hydrolase family 95 N-terminal" evidence="1">
    <location>
        <begin position="67"/>
        <end position="310"/>
    </location>
</feature>
<evidence type="ECO:0000313" key="3">
    <source>
        <dbReference type="EMBL" id="KAA6342609.1"/>
    </source>
</evidence>
<dbReference type="InterPro" id="IPR008928">
    <property type="entry name" value="6-hairpin_glycosidase_sf"/>
</dbReference>
<dbReference type="Pfam" id="PF22124">
    <property type="entry name" value="Glyco_hydro_95_cat"/>
    <property type="match status" value="1"/>
</dbReference>
<accession>A0A5J4S8Y3</accession>
<dbReference type="InterPro" id="IPR054363">
    <property type="entry name" value="GH95_cat"/>
</dbReference>
<dbReference type="PANTHER" id="PTHR31084">
    <property type="entry name" value="ALPHA-L-FUCOSIDASE 2"/>
    <property type="match status" value="1"/>
</dbReference>
<gene>
    <name evidence="3" type="ORF">EZS27_009642</name>
</gene>
<comment type="caution">
    <text evidence="3">The sequence shown here is derived from an EMBL/GenBank/DDBJ whole genome shotgun (WGS) entry which is preliminary data.</text>
</comment>
<dbReference type="EMBL" id="SNRY01000315">
    <property type="protein sequence ID" value="KAA6342609.1"/>
    <property type="molecule type" value="Genomic_DNA"/>
</dbReference>
<evidence type="ECO:0000259" key="2">
    <source>
        <dbReference type="Pfam" id="PF22124"/>
    </source>
</evidence>
<dbReference type="InterPro" id="IPR027414">
    <property type="entry name" value="GH95_N_dom"/>
</dbReference>
<dbReference type="GO" id="GO:0004560">
    <property type="term" value="F:alpha-L-fucosidase activity"/>
    <property type="evidence" value="ECO:0007669"/>
    <property type="project" value="TreeGrafter"/>
</dbReference>
<dbReference type="PANTHER" id="PTHR31084:SF0">
    <property type="entry name" value="ALPHA-L-FUCOSIDASE 2"/>
    <property type="match status" value="1"/>
</dbReference>
<dbReference type="AlphaFoldDB" id="A0A5J4S8Y3"/>
<evidence type="ECO:0000259" key="1">
    <source>
        <dbReference type="Pfam" id="PF14498"/>
    </source>
</evidence>
<protein>
    <submittedName>
        <fullName evidence="3">Uncharacterized protein</fullName>
    </submittedName>
</protein>
<organism evidence="3">
    <name type="scientific">termite gut metagenome</name>
    <dbReference type="NCBI Taxonomy" id="433724"/>
    <lineage>
        <taxon>unclassified sequences</taxon>
        <taxon>metagenomes</taxon>
        <taxon>organismal metagenomes</taxon>
    </lineage>
</organism>
<feature type="domain" description="Glycosyl hydrolase family 95 catalytic" evidence="2">
    <location>
        <begin position="335"/>
        <end position="647"/>
    </location>
</feature>
<name>A0A5J4S8Y3_9ZZZZ</name>
<dbReference type="SUPFAM" id="SSF48208">
    <property type="entry name" value="Six-hairpin glycosidases"/>
    <property type="match status" value="1"/>
</dbReference>
<dbReference type="Pfam" id="PF14498">
    <property type="entry name" value="Glyco_hyd_65N_2"/>
    <property type="match status" value="1"/>
</dbReference>
<dbReference type="Gene3D" id="2.70.98.50">
    <property type="entry name" value="putative glycoside hydrolase family protein from bacillus halodurans"/>
    <property type="match status" value="1"/>
</dbReference>
<sequence>MHQSRVKITFLSLFFGLNGLISYGQGIVQRQVPEKFSPKHPRHQAGAVRVTPSDTDYGSLAPPDKTLWFTYPAEEWNSQSLHIGNGYMGASFYGGVAQEQLDIAEKTFYAGGPNVMTNYNYGIVEGGKEKLPLIRQLILAGEYAKADSLCAIYMKGTFDNFGAFSMVGQLLLNFENHEGEATEYVRALDLANSLATVSYQLNGTHYSREYFCSYPDKVMVCRFSSDKKDKISFDVNHQLAHEFEDLKYNAHDNIHEIVFRGKLKNNGLDFCIRIVLVPEGGTVAFKDKILSVDNADKVTLIYSVDTEYKANGRNYKGIDPIAETQKNISNALAKGYQALKDTHIKDYKNLFDRVKFTMVGNPDIAKMPTNERVNLLKKGTTDDSALKVLYFNLGRYLIISASRPGTLPSTLQGVWNENISSPWWGNYQSNINLQEMYWACGPTNLPECQEAYIEWIEALVPSGRKVAASYYGTKGWVSHTQGNIWGYAAPGINLKWGLYPVGAAWHCRHLWSQYEYTRNVEYLKNRAYPIMKEAAVFWLENLVEKDGYLISIPSVSAEHPILMKDGKVAKYTDTDGEPGVLKTHIFTVPCFQDIEMVYDLFSNVIKASEALNIDMEFRQKVFEAWNKLYPLKIGKYGQLQEWLEDYDK</sequence>